<organism evidence="1">
    <name type="scientific">Dichomitus squalens</name>
    <dbReference type="NCBI Taxonomy" id="114155"/>
    <lineage>
        <taxon>Eukaryota</taxon>
        <taxon>Fungi</taxon>
        <taxon>Dikarya</taxon>
        <taxon>Basidiomycota</taxon>
        <taxon>Agaricomycotina</taxon>
        <taxon>Agaricomycetes</taxon>
        <taxon>Polyporales</taxon>
        <taxon>Polyporaceae</taxon>
        <taxon>Dichomitus</taxon>
    </lineage>
</organism>
<dbReference type="AlphaFoldDB" id="A0A4Q9M5P6"/>
<gene>
    <name evidence="1" type="ORF">BD311DRAFT_743804</name>
</gene>
<evidence type="ECO:0000313" key="1">
    <source>
        <dbReference type="EMBL" id="TBU21102.1"/>
    </source>
</evidence>
<proteinExistence type="predicted"/>
<name>A0A4Q9M5P6_9APHY</name>
<accession>A0A4Q9M5P6</accession>
<dbReference type="Proteomes" id="UP000292957">
    <property type="component" value="Unassembled WGS sequence"/>
</dbReference>
<protein>
    <submittedName>
        <fullName evidence="1">Uncharacterized protein</fullName>
    </submittedName>
</protein>
<reference evidence="1" key="1">
    <citation type="submission" date="2019-01" db="EMBL/GenBank/DDBJ databases">
        <title>Draft genome sequences of three monokaryotic isolates of the white-rot basidiomycete fungus Dichomitus squalens.</title>
        <authorList>
            <consortium name="DOE Joint Genome Institute"/>
            <person name="Lopez S.C."/>
            <person name="Andreopoulos B."/>
            <person name="Pangilinan J."/>
            <person name="Lipzen A."/>
            <person name="Riley R."/>
            <person name="Ahrendt S."/>
            <person name="Ng V."/>
            <person name="Barry K."/>
            <person name="Daum C."/>
            <person name="Grigoriev I.V."/>
            <person name="Hilden K.S."/>
            <person name="Makela M.R."/>
            <person name="de Vries R.P."/>
        </authorList>
    </citation>
    <scope>NUCLEOTIDE SEQUENCE [LARGE SCALE GENOMIC DNA]</scope>
    <source>
        <strain evidence="1">OM18370.1</strain>
    </source>
</reference>
<dbReference type="OrthoDB" id="3310121at2759"/>
<sequence>MFVVSTSVGGNLEDESCLVYFCRLGVGGGGASSTPRNIRVERGRKLRCSLVYSSYRSDNTPLRKGTERLCRFGIVNGAKVPNPLALIEAYCHAASNSQLHGHGSSNQSRHSDNHLNKTSTTLLSILGRTPPSPPPLNPHFRTGGGRYPRAVELRVLFNVRLTGIVYLEDLGDSAEAITFRHLIEEARILRATAAGGSEPHSRGGARVRPVPRDDRAQEIPIEEALGIVNQCSLAPELQEKVDCAFSAMDHVKNSSREADYEYTYRCAIGDNLMATFKHIGLDGFYIRHGSSAGGVPMTEGQGVPGSRAILDLEFVLEKTVLNAIEIKTEHSLQANFCLTLLNVAYEEDAYLAEQMRTRPGFVSRFVWPESSTQMLSTETAIIVQIWTAMVMKGLCLMEVTSC</sequence>
<dbReference type="EMBL" id="ML143751">
    <property type="protein sequence ID" value="TBU21102.1"/>
    <property type="molecule type" value="Genomic_DNA"/>
</dbReference>